<gene>
    <name evidence="2" type="ORF">Daus18300_004354</name>
</gene>
<evidence type="ECO:0000313" key="2">
    <source>
        <dbReference type="EMBL" id="KAL1872384.1"/>
    </source>
</evidence>
<name>A0ABR3X9T3_9PEZI</name>
<feature type="region of interest" description="Disordered" evidence="1">
    <location>
        <begin position="24"/>
        <end position="47"/>
    </location>
</feature>
<keyword evidence="3" id="KW-1185">Reference proteome</keyword>
<feature type="compositionally biased region" description="Polar residues" evidence="1">
    <location>
        <begin position="28"/>
        <end position="37"/>
    </location>
</feature>
<protein>
    <submittedName>
        <fullName evidence="2">Uncharacterized protein</fullName>
    </submittedName>
</protein>
<comment type="caution">
    <text evidence="2">The sequence shown here is derived from an EMBL/GenBank/DDBJ whole genome shotgun (WGS) entry which is preliminary data.</text>
</comment>
<proteinExistence type="predicted"/>
<reference evidence="2 3" key="1">
    <citation type="journal article" date="2024" name="IMA Fungus">
        <title>IMA Genome - F19 : A genome assembly and annotation guide to empower mycologists, including annotated draft genome sequences of Ceratocystis pirilliformis, Diaporthe australafricana, Fusarium ophioides, Paecilomyces lecythidis, and Sporothrix stenoceras.</title>
        <authorList>
            <person name="Aylward J."/>
            <person name="Wilson A.M."/>
            <person name="Visagie C.M."/>
            <person name="Spraker J."/>
            <person name="Barnes I."/>
            <person name="Buitendag C."/>
            <person name="Ceriani C."/>
            <person name="Del Mar Angel L."/>
            <person name="du Plessis D."/>
            <person name="Fuchs T."/>
            <person name="Gasser K."/>
            <person name="Kramer D."/>
            <person name="Li W."/>
            <person name="Munsamy K."/>
            <person name="Piso A."/>
            <person name="Price J.L."/>
            <person name="Sonnekus B."/>
            <person name="Thomas C."/>
            <person name="van der Nest A."/>
            <person name="van Dijk A."/>
            <person name="van Heerden A."/>
            <person name="van Vuuren N."/>
            <person name="Yilmaz N."/>
            <person name="Duong T.A."/>
            <person name="van der Merwe N.A."/>
            <person name="Wingfield M.J."/>
            <person name="Wingfield B.D."/>
        </authorList>
    </citation>
    <scope>NUCLEOTIDE SEQUENCE [LARGE SCALE GENOMIC DNA]</scope>
    <source>
        <strain evidence="2 3">CMW 18300</strain>
    </source>
</reference>
<sequence>MAFPYSSQEELALPRASQRLVKLEAGSSDVSISSSQKPCKEAPKPNKARRAFRHTQLAANQFLQRRRRATGPRNERLPLSAIELILQTLDIRGAAREDKQNATDRPPVRPCPPSANELYDRLELSRSVVRCVLGRGTTARPARYVTSEELPRLIAPVLADMRACLGYVAAFRSLLDLETEGSDQWLDLSHLRQCVSSHGLLAPRYFTRPRGLELWAA</sequence>
<organism evidence="2 3">
    <name type="scientific">Diaporthe australafricana</name>
    <dbReference type="NCBI Taxonomy" id="127596"/>
    <lineage>
        <taxon>Eukaryota</taxon>
        <taxon>Fungi</taxon>
        <taxon>Dikarya</taxon>
        <taxon>Ascomycota</taxon>
        <taxon>Pezizomycotina</taxon>
        <taxon>Sordariomycetes</taxon>
        <taxon>Sordariomycetidae</taxon>
        <taxon>Diaporthales</taxon>
        <taxon>Diaporthaceae</taxon>
        <taxon>Diaporthe</taxon>
    </lineage>
</organism>
<evidence type="ECO:0000313" key="3">
    <source>
        <dbReference type="Proteomes" id="UP001583177"/>
    </source>
</evidence>
<evidence type="ECO:0000256" key="1">
    <source>
        <dbReference type="SAM" id="MobiDB-lite"/>
    </source>
</evidence>
<accession>A0ABR3X9T3</accession>
<dbReference type="EMBL" id="JAWRVE010000029">
    <property type="protein sequence ID" value="KAL1872384.1"/>
    <property type="molecule type" value="Genomic_DNA"/>
</dbReference>
<dbReference type="Proteomes" id="UP001583177">
    <property type="component" value="Unassembled WGS sequence"/>
</dbReference>